<dbReference type="OMA" id="MENWIAL"/>
<accession>D8M6Q9</accession>
<gene>
    <name evidence="6" type="ORF">GSBLH_T00003351001</name>
</gene>
<keyword evidence="3 4" id="KW-0418">Kinase</keyword>
<evidence type="ECO:0000256" key="4">
    <source>
        <dbReference type="RuleBase" id="RU003330"/>
    </source>
</evidence>
<dbReference type="RefSeq" id="XP_012897525.1">
    <property type="nucleotide sequence ID" value="XM_013042071.1"/>
</dbReference>
<dbReference type="Pfam" id="PF00406">
    <property type="entry name" value="ADK"/>
    <property type="match status" value="1"/>
</dbReference>
<dbReference type="InParanoid" id="D8M6Q9"/>
<evidence type="ECO:0000256" key="2">
    <source>
        <dbReference type="ARBA" id="ARBA00022741"/>
    </source>
</evidence>
<dbReference type="PRINTS" id="PR00094">
    <property type="entry name" value="ADENYLTKNASE"/>
</dbReference>
<name>D8M6Q9_BLAHO</name>
<dbReference type="InterPro" id="IPR027417">
    <property type="entry name" value="P-loop_NTPase"/>
</dbReference>
<dbReference type="GeneID" id="24920455"/>
<dbReference type="AlphaFoldDB" id="D8M6Q9"/>
<dbReference type="CDD" id="cd01428">
    <property type="entry name" value="ADK"/>
    <property type="match status" value="1"/>
</dbReference>
<dbReference type="GO" id="GO:0019205">
    <property type="term" value="F:nucleobase-containing compound kinase activity"/>
    <property type="evidence" value="ECO:0007669"/>
    <property type="project" value="InterPro"/>
</dbReference>
<dbReference type="GO" id="GO:0006139">
    <property type="term" value="P:nucleobase-containing compound metabolic process"/>
    <property type="evidence" value="ECO:0007669"/>
    <property type="project" value="InterPro"/>
</dbReference>
<dbReference type="PANTHER" id="PTHR23359">
    <property type="entry name" value="NUCLEOTIDE KINASE"/>
    <property type="match status" value="1"/>
</dbReference>
<dbReference type="HAMAP" id="MF_00235">
    <property type="entry name" value="Adenylate_kinase_Adk"/>
    <property type="match status" value="1"/>
</dbReference>
<evidence type="ECO:0000256" key="5">
    <source>
        <dbReference type="SAM" id="MobiDB-lite"/>
    </source>
</evidence>
<evidence type="ECO:0000313" key="7">
    <source>
        <dbReference type="Proteomes" id="UP000008312"/>
    </source>
</evidence>
<dbReference type="Gene3D" id="3.40.50.300">
    <property type="entry name" value="P-loop containing nucleotide triphosphate hydrolases"/>
    <property type="match status" value="1"/>
</dbReference>
<comment type="similarity">
    <text evidence="4">Belongs to the adenylate kinase family.</text>
</comment>
<dbReference type="InterPro" id="IPR000850">
    <property type="entry name" value="Adenylat/UMP-CMP_kin"/>
</dbReference>
<dbReference type="PROSITE" id="PS00113">
    <property type="entry name" value="ADENYLATE_KINASE"/>
    <property type="match status" value="1"/>
</dbReference>
<keyword evidence="7" id="KW-1185">Reference proteome</keyword>
<evidence type="ECO:0000256" key="3">
    <source>
        <dbReference type="ARBA" id="ARBA00022777"/>
    </source>
</evidence>
<protein>
    <recommendedName>
        <fullName evidence="8">Adenylate kinase</fullName>
    </recommendedName>
</protein>
<dbReference type="GO" id="GO:0005524">
    <property type="term" value="F:ATP binding"/>
    <property type="evidence" value="ECO:0007669"/>
    <property type="project" value="InterPro"/>
</dbReference>
<evidence type="ECO:0000256" key="1">
    <source>
        <dbReference type="ARBA" id="ARBA00022679"/>
    </source>
</evidence>
<dbReference type="Proteomes" id="UP000008312">
    <property type="component" value="Unassembled WGS sequence"/>
</dbReference>
<feature type="region of interest" description="Disordered" evidence="5">
    <location>
        <begin position="18"/>
        <end position="46"/>
    </location>
</feature>
<dbReference type="SUPFAM" id="SSF52540">
    <property type="entry name" value="P-loop containing nucleoside triphosphate hydrolases"/>
    <property type="match status" value="1"/>
</dbReference>
<dbReference type="InterPro" id="IPR033690">
    <property type="entry name" value="Adenylat_kinase_CS"/>
</dbReference>
<dbReference type="FunCoup" id="D8M6Q9">
    <property type="interactions" value="331"/>
</dbReference>
<evidence type="ECO:0008006" key="8">
    <source>
        <dbReference type="Google" id="ProtNLM"/>
    </source>
</evidence>
<evidence type="ECO:0000313" key="6">
    <source>
        <dbReference type="EMBL" id="CBK23477.2"/>
    </source>
</evidence>
<reference evidence="6" key="1">
    <citation type="submission" date="2010-02" db="EMBL/GenBank/DDBJ databases">
        <title>Sequencing and annotation of the Blastocystis hominis genome.</title>
        <authorList>
            <person name="Wincker P."/>
        </authorList>
    </citation>
    <scope>NUCLEOTIDE SEQUENCE</scope>
    <source>
        <strain evidence="6">Singapore isolate B</strain>
    </source>
</reference>
<keyword evidence="2" id="KW-0547">Nucleotide-binding</keyword>
<dbReference type="OrthoDB" id="442176at2759"/>
<proteinExistence type="inferred from homology"/>
<sequence>MYRVRVDCHRLDVEVKKSKEECKEETKEEPKEETKEEPKEVNEEKPQVVFLLGGPGSGKGTVSATLKEKLGWIPISAGDCLREEKASGSKDAELINDYIKKGLIVPGEITINLLLKKIRFYAEQGQKKIIIDGFPRSMENLEGWEKLVGDKVDLKCVMLLECSEEVMRERCLLRGKTSGRVDDNPESLVKRFKTHMETSMPVLELFDKKGMVKR</sequence>
<keyword evidence="1 4" id="KW-0808">Transferase</keyword>
<dbReference type="EMBL" id="FN668661">
    <property type="protein sequence ID" value="CBK23477.2"/>
    <property type="molecule type" value="Genomic_DNA"/>
</dbReference>
<organism evidence="6">
    <name type="scientific">Blastocystis hominis</name>
    <dbReference type="NCBI Taxonomy" id="12968"/>
    <lineage>
        <taxon>Eukaryota</taxon>
        <taxon>Sar</taxon>
        <taxon>Stramenopiles</taxon>
        <taxon>Bigyra</taxon>
        <taxon>Opalozoa</taxon>
        <taxon>Opalinata</taxon>
        <taxon>Blastocystidae</taxon>
        <taxon>Blastocystis</taxon>
    </lineage>
</organism>